<dbReference type="EMBL" id="CAEZXR010000197">
    <property type="protein sequence ID" value="CAB4714946.1"/>
    <property type="molecule type" value="Genomic_DNA"/>
</dbReference>
<proteinExistence type="predicted"/>
<evidence type="ECO:0000313" key="2">
    <source>
        <dbReference type="EMBL" id="CAB4714946.1"/>
    </source>
</evidence>
<accession>A0A6J6QW21</accession>
<gene>
    <name evidence="2" type="ORF">UFOPK2579_01647</name>
</gene>
<reference evidence="2" key="1">
    <citation type="submission" date="2020-05" db="EMBL/GenBank/DDBJ databases">
        <authorList>
            <person name="Chiriac C."/>
            <person name="Salcher M."/>
            <person name="Ghai R."/>
            <person name="Kavagutti S V."/>
        </authorList>
    </citation>
    <scope>NUCLEOTIDE SEQUENCE</scope>
</reference>
<sequence length="72" mass="7342">MTSPVKPSGVVPVSTVSPLTASPGLSRLASYGVAQSPAGSADWAVPEASVLAPIISPSAAVVDARTRARRWW</sequence>
<organism evidence="2">
    <name type="scientific">freshwater metagenome</name>
    <dbReference type="NCBI Taxonomy" id="449393"/>
    <lineage>
        <taxon>unclassified sequences</taxon>
        <taxon>metagenomes</taxon>
        <taxon>ecological metagenomes</taxon>
    </lineage>
</organism>
<name>A0A6J6QW21_9ZZZZ</name>
<protein>
    <submittedName>
        <fullName evidence="2">Unannotated protein</fullName>
    </submittedName>
</protein>
<feature type="region of interest" description="Disordered" evidence="1">
    <location>
        <begin position="1"/>
        <end position="23"/>
    </location>
</feature>
<evidence type="ECO:0000256" key="1">
    <source>
        <dbReference type="SAM" id="MobiDB-lite"/>
    </source>
</evidence>
<dbReference type="AlphaFoldDB" id="A0A6J6QW21"/>